<dbReference type="Gene3D" id="1.10.10.10">
    <property type="entry name" value="Winged helix-like DNA-binding domain superfamily/Winged helix DNA-binding domain"/>
    <property type="match status" value="1"/>
</dbReference>
<proteinExistence type="predicted"/>
<dbReference type="InterPro" id="IPR036388">
    <property type="entry name" value="WH-like_DNA-bd_sf"/>
</dbReference>
<dbReference type="Proteomes" id="UP001610990">
    <property type="component" value="Unassembled WGS sequence"/>
</dbReference>
<evidence type="ECO:0000313" key="3">
    <source>
        <dbReference type="Proteomes" id="UP001610990"/>
    </source>
</evidence>
<dbReference type="Pfam" id="PF12840">
    <property type="entry name" value="HTH_20"/>
    <property type="match status" value="1"/>
</dbReference>
<feature type="compositionally biased region" description="Polar residues" evidence="1">
    <location>
        <begin position="256"/>
        <end position="266"/>
    </location>
</feature>
<dbReference type="RefSeq" id="WP_397674999.1">
    <property type="nucleotide sequence ID" value="NZ_JBIRGH010000020.1"/>
</dbReference>
<gene>
    <name evidence="2" type="ORF">ACH4GP_27355</name>
</gene>
<protein>
    <submittedName>
        <fullName evidence="2">Winged helix-turn-helix domain-containing protein</fullName>
    </submittedName>
</protein>
<organism evidence="2 3">
    <name type="scientific">Streptomyces celluloflavus</name>
    <dbReference type="NCBI Taxonomy" id="58344"/>
    <lineage>
        <taxon>Bacteria</taxon>
        <taxon>Bacillati</taxon>
        <taxon>Actinomycetota</taxon>
        <taxon>Actinomycetes</taxon>
        <taxon>Kitasatosporales</taxon>
        <taxon>Streptomycetaceae</taxon>
        <taxon>Streptomyces</taxon>
    </lineage>
</organism>
<feature type="compositionally biased region" description="Basic and acidic residues" evidence="1">
    <location>
        <begin position="1"/>
        <end position="10"/>
    </location>
</feature>
<dbReference type="EMBL" id="JBIRGH010000020">
    <property type="protein sequence ID" value="MFH8588072.1"/>
    <property type="molecule type" value="Genomic_DNA"/>
</dbReference>
<comment type="caution">
    <text evidence="2">The sequence shown here is derived from an EMBL/GenBank/DDBJ whole genome shotgun (WGS) entry which is preliminary data.</text>
</comment>
<dbReference type="CDD" id="cd00090">
    <property type="entry name" value="HTH_ARSR"/>
    <property type="match status" value="1"/>
</dbReference>
<accession>A0ABW7RJX5</accession>
<reference evidence="2 3" key="1">
    <citation type="submission" date="2024-10" db="EMBL/GenBank/DDBJ databases">
        <title>The Natural Products Discovery Center: Release of the First 8490 Sequenced Strains for Exploring Actinobacteria Biosynthetic Diversity.</title>
        <authorList>
            <person name="Kalkreuter E."/>
            <person name="Kautsar S.A."/>
            <person name="Yang D."/>
            <person name="Bader C.D."/>
            <person name="Teijaro C.N."/>
            <person name="Fluegel L."/>
            <person name="Davis C.M."/>
            <person name="Simpson J.R."/>
            <person name="Lauterbach L."/>
            <person name="Steele A.D."/>
            <person name="Gui C."/>
            <person name="Meng S."/>
            <person name="Li G."/>
            <person name="Viehrig K."/>
            <person name="Ye F."/>
            <person name="Su P."/>
            <person name="Kiefer A.F."/>
            <person name="Nichols A."/>
            <person name="Cepeda A.J."/>
            <person name="Yan W."/>
            <person name="Fan B."/>
            <person name="Jiang Y."/>
            <person name="Adhikari A."/>
            <person name="Zheng C.-J."/>
            <person name="Schuster L."/>
            <person name="Cowan T.M."/>
            <person name="Smanski M.J."/>
            <person name="Chevrette M.G."/>
            <person name="De Carvalho L.P.S."/>
            <person name="Shen B."/>
        </authorList>
    </citation>
    <scope>NUCLEOTIDE SEQUENCE [LARGE SCALE GENOMIC DNA]</scope>
    <source>
        <strain evidence="2 3">NPDC018013</strain>
    </source>
</reference>
<evidence type="ECO:0000256" key="1">
    <source>
        <dbReference type="SAM" id="MobiDB-lite"/>
    </source>
</evidence>
<dbReference type="InterPro" id="IPR036390">
    <property type="entry name" value="WH_DNA-bd_sf"/>
</dbReference>
<keyword evidence="3" id="KW-1185">Reference proteome</keyword>
<sequence>MSKPMERPDIECPEPSGCPAPTGESGDPPADPFADRTRLTDPRALRAYAHPTRMALVGLLRNEGPLTATRAAALTGESVASCSYHLRMLAKYDLVQQAEGGRGREKPWRATTQFTDWPSHSDDPAVADASAALNIAVAENYYAKMTRALERRHTLPRAWQEAEQFGDVSLYLTADELTELDDRVTELLAPYLSRQSDPASRPADARPVSYLRVAFVRHGGTTDAVSPDPGECSSPGPGEAGRPGSREVFPPESREVGSTGSGESAS</sequence>
<dbReference type="SUPFAM" id="SSF46785">
    <property type="entry name" value="Winged helix' DNA-binding domain"/>
    <property type="match status" value="1"/>
</dbReference>
<evidence type="ECO:0000313" key="2">
    <source>
        <dbReference type="EMBL" id="MFH8588072.1"/>
    </source>
</evidence>
<feature type="region of interest" description="Disordered" evidence="1">
    <location>
        <begin position="220"/>
        <end position="266"/>
    </location>
</feature>
<dbReference type="InterPro" id="IPR011991">
    <property type="entry name" value="ArsR-like_HTH"/>
</dbReference>
<feature type="region of interest" description="Disordered" evidence="1">
    <location>
        <begin position="1"/>
        <end position="36"/>
    </location>
</feature>
<name>A0ABW7RJX5_9ACTN</name>